<organism evidence="1 2">
    <name type="scientific">Desulfosporosinus acididurans</name>
    <dbReference type="NCBI Taxonomy" id="476652"/>
    <lineage>
        <taxon>Bacteria</taxon>
        <taxon>Bacillati</taxon>
        <taxon>Bacillota</taxon>
        <taxon>Clostridia</taxon>
        <taxon>Eubacteriales</taxon>
        <taxon>Desulfitobacteriaceae</taxon>
        <taxon>Desulfosporosinus</taxon>
    </lineage>
</organism>
<dbReference type="PANTHER" id="PTHR34374">
    <property type="entry name" value="LARGE RIBOSOMAL RNA SUBUNIT ACCUMULATION PROTEIN YCED HOMOLOG 1, CHLOROPLASTIC"/>
    <property type="match status" value="1"/>
</dbReference>
<dbReference type="AlphaFoldDB" id="A0A0J1FME3"/>
<dbReference type="Pfam" id="PF02620">
    <property type="entry name" value="YceD"/>
    <property type="match status" value="1"/>
</dbReference>
<dbReference type="PATRIC" id="fig|476652.3.peg.3494"/>
<accession>A0A0J1FME3</accession>
<evidence type="ECO:0000313" key="1">
    <source>
        <dbReference type="EMBL" id="KLU64669.1"/>
    </source>
</evidence>
<dbReference type="PANTHER" id="PTHR34374:SF1">
    <property type="entry name" value="LARGE RIBOSOMAL RNA SUBUNIT ACCUMULATION PROTEIN YCED HOMOLOG 1, CHLOROPLASTIC"/>
    <property type="match status" value="1"/>
</dbReference>
<dbReference type="STRING" id="476652.DEAC_c33130"/>
<protein>
    <recommendedName>
        <fullName evidence="3">DUF177 domain-containing protein</fullName>
    </recommendedName>
</protein>
<proteinExistence type="predicted"/>
<dbReference type="InterPro" id="IPR003772">
    <property type="entry name" value="YceD"/>
</dbReference>
<evidence type="ECO:0008006" key="3">
    <source>
        <dbReference type="Google" id="ProtNLM"/>
    </source>
</evidence>
<name>A0A0J1FME3_9FIRM</name>
<keyword evidence="2" id="KW-1185">Reference proteome</keyword>
<dbReference type="EMBL" id="LDZY01000012">
    <property type="protein sequence ID" value="KLU64669.1"/>
    <property type="molecule type" value="Genomic_DNA"/>
</dbReference>
<reference evidence="1 2" key="1">
    <citation type="submission" date="2015-06" db="EMBL/GenBank/DDBJ databases">
        <title>Draft genome of the moderately acidophilic sulfate reducer Candidatus Desulfosporosinus acididurans strain M1.</title>
        <authorList>
            <person name="Poehlein A."/>
            <person name="Petzsch P."/>
            <person name="Johnson B.D."/>
            <person name="Schloemann M."/>
            <person name="Daniel R."/>
            <person name="Muehling M."/>
        </authorList>
    </citation>
    <scope>NUCLEOTIDE SEQUENCE [LARGE SCALE GENOMIC DNA]</scope>
    <source>
        <strain evidence="1 2">M1</strain>
    </source>
</reference>
<gene>
    <name evidence="1" type="ORF">DEAC_c33130</name>
</gene>
<comment type="caution">
    <text evidence="1">The sequence shown here is derived from an EMBL/GenBank/DDBJ whole genome shotgun (WGS) entry which is preliminary data.</text>
</comment>
<dbReference type="RefSeq" id="WP_047811119.1">
    <property type="nucleotide sequence ID" value="NZ_LDZY01000012.1"/>
</dbReference>
<sequence>MKVNVAQVRHRSGESIYFDLTEDFSPFELGTETFSFSAPVHVKLQVINTNKAVLVKGTIETELKVVCGRCLEPFNYPLNLPYQDEWVFPAQATEELLESALLLEKDDVDITQRISEQIVLALPMKFICSEDCRGLCLTCGVNLNQTTCSCKEDVVDPRLAALAKWQAND</sequence>
<dbReference type="Proteomes" id="UP000036356">
    <property type="component" value="Unassembled WGS sequence"/>
</dbReference>
<evidence type="ECO:0000313" key="2">
    <source>
        <dbReference type="Proteomes" id="UP000036356"/>
    </source>
</evidence>